<proteinExistence type="predicted"/>
<organism evidence="1 2">
    <name type="scientific">Candidatus Beckwithbacteria bacterium CG23_combo_of_CG06-09_8_20_14_all_47_9</name>
    <dbReference type="NCBI Taxonomy" id="1974498"/>
    <lineage>
        <taxon>Bacteria</taxon>
        <taxon>Candidatus Beckwithiibacteriota</taxon>
    </lineage>
</organism>
<dbReference type="Gene3D" id="3.30.470.20">
    <property type="entry name" value="ATP-grasp fold, B domain"/>
    <property type="match status" value="1"/>
</dbReference>
<sequence>MAEFYGIPIVGTGLTGAALGMDKVAMKAVFDGANIHQAPYIWFYRHDWYAKQATFIVAVVLARLVPKHESS</sequence>
<dbReference type="Proteomes" id="UP000231081">
    <property type="component" value="Unassembled WGS sequence"/>
</dbReference>
<evidence type="ECO:0000313" key="1">
    <source>
        <dbReference type="EMBL" id="PIP52212.1"/>
    </source>
</evidence>
<evidence type="ECO:0000313" key="2">
    <source>
        <dbReference type="Proteomes" id="UP000231081"/>
    </source>
</evidence>
<dbReference type="EMBL" id="PCSQ01000075">
    <property type="protein sequence ID" value="PIP52212.1"/>
    <property type="molecule type" value="Genomic_DNA"/>
</dbReference>
<dbReference type="GO" id="GO:0005524">
    <property type="term" value="F:ATP binding"/>
    <property type="evidence" value="ECO:0007669"/>
    <property type="project" value="InterPro"/>
</dbReference>
<name>A0A2H0B3I1_9BACT</name>
<comment type="caution">
    <text evidence="1">The sequence shown here is derived from an EMBL/GenBank/DDBJ whole genome shotgun (WGS) entry which is preliminary data.</text>
</comment>
<dbReference type="Gene3D" id="3.30.1490.20">
    <property type="entry name" value="ATP-grasp fold, A domain"/>
    <property type="match status" value="1"/>
</dbReference>
<accession>A0A2H0B3I1</accession>
<reference evidence="1 2" key="1">
    <citation type="submission" date="2017-09" db="EMBL/GenBank/DDBJ databases">
        <title>Depth-based differentiation of microbial function through sediment-hosted aquifers and enrichment of novel symbionts in the deep terrestrial subsurface.</title>
        <authorList>
            <person name="Probst A.J."/>
            <person name="Ladd B."/>
            <person name="Jarett J.K."/>
            <person name="Geller-Mcgrath D.E."/>
            <person name="Sieber C.M."/>
            <person name="Emerson J.B."/>
            <person name="Anantharaman K."/>
            <person name="Thomas B.C."/>
            <person name="Malmstrom R."/>
            <person name="Stieglmeier M."/>
            <person name="Klingl A."/>
            <person name="Woyke T."/>
            <person name="Ryan C.M."/>
            <person name="Banfield J.F."/>
        </authorList>
    </citation>
    <scope>NUCLEOTIDE SEQUENCE [LARGE SCALE GENOMIC DNA]</scope>
    <source>
        <strain evidence="1">CG23_combo_of_CG06-09_8_20_14_all_47_9</strain>
    </source>
</reference>
<gene>
    <name evidence="1" type="ORF">COX09_02835</name>
</gene>
<dbReference type="AlphaFoldDB" id="A0A2H0B3I1"/>
<protein>
    <submittedName>
        <fullName evidence="1">Uncharacterized protein</fullName>
    </submittedName>
</protein>
<dbReference type="InterPro" id="IPR013815">
    <property type="entry name" value="ATP_grasp_subdomain_1"/>
</dbReference>